<organism evidence="1 2">
    <name type="scientific">Bradyrhizobium barranii subsp. apii</name>
    <dbReference type="NCBI Taxonomy" id="2819348"/>
    <lineage>
        <taxon>Bacteria</taxon>
        <taxon>Pseudomonadati</taxon>
        <taxon>Pseudomonadota</taxon>
        <taxon>Alphaproteobacteria</taxon>
        <taxon>Hyphomicrobiales</taxon>
        <taxon>Nitrobacteraceae</taxon>
        <taxon>Bradyrhizobium</taxon>
        <taxon>Bradyrhizobium barranii</taxon>
    </lineage>
</organism>
<protein>
    <submittedName>
        <fullName evidence="1">Uncharacterized protein</fullName>
    </submittedName>
</protein>
<evidence type="ECO:0000313" key="1">
    <source>
        <dbReference type="EMBL" id="UPT88465.1"/>
    </source>
</evidence>
<dbReference type="Proteomes" id="UP000551709">
    <property type="component" value="Chromosome"/>
</dbReference>
<proteinExistence type="predicted"/>
<dbReference type="AlphaFoldDB" id="A0A8T5VRR2"/>
<name>A0A8T5VRR2_9BRAD</name>
<reference evidence="1" key="1">
    <citation type="journal article" date="2017" name="Syst. Appl. Microbiol.">
        <title>Soybeans inoculated with root zone soils of Canadian native legumes harbour diverse and novel Bradyrhizobium spp. that possess agricultural potential.</title>
        <authorList>
            <person name="Bromfield E.S.P."/>
            <person name="Cloutier S."/>
            <person name="Tambong J.T."/>
            <person name="Tran Thi T.V."/>
        </authorList>
    </citation>
    <scope>NUCLEOTIDE SEQUENCE</scope>
    <source>
        <strain evidence="1">1S5</strain>
    </source>
</reference>
<dbReference type="RefSeq" id="WP_166104795.1">
    <property type="nucleotide sequence ID" value="NZ_CP096255.1"/>
</dbReference>
<gene>
    <name evidence="1" type="ORF">HAP41_0000005000</name>
</gene>
<reference evidence="1" key="2">
    <citation type="submission" date="2022-04" db="EMBL/GenBank/DDBJ databases">
        <authorList>
            <person name="Bromfield E.S.P."/>
            <person name="Cloutier S."/>
        </authorList>
    </citation>
    <scope>NUCLEOTIDE SEQUENCE</scope>
    <source>
        <strain evidence="1">1S5</strain>
    </source>
</reference>
<dbReference type="EMBL" id="CP096255">
    <property type="protein sequence ID" value="UPT88465.1"/>
    <property type="molecule type" value="Genomic_DNA"/>
</dbReference>
<evidence type="ECO:0000313" key="2">
    <source>
        <dbReference type="Proteomes" id="UP000551709"/>
    </source>
</evidence>
<accession>A0A8T5VRR2</accession>
<sequence length="100" mass="10728">MLNRVMSVVPLFKFIILTFFGFFDLGLPLGTFGPPDVLRLGFGPKMILTVIGIESIVTIVSRHRASTICDENGACRTVFAGLIAAILAALFLRGMAVGVN</sequence>